<keyword evidence="4" id="KW-0106">Calcium</keyword>
<dbReference type="Gene3D" id="3.40.720.10">
    <property type="entry name" value="Alkaline Phosphatase, subunit A"/>
    <property type="match status" value="2"/>
</dbReference>
<dbReference type="PROSITE" id="PS00523">
    <property type="entry name" value="SULFATASE_1"/>
    <property type="match status" value="2"/>
</dbReference>
<dbReference type="FunFam" id="3.40.720.10:FF:000108">
    <property type="entry name" value="Arylsulfatase A [precursor]"/>
    <property type="match status" value="1"/>
</dbReference>
<dbReference type="RefSeq" id="WP_007334827.1">
    <property type="nucleotide sequence ID" value="NZ_AMCW01000152.1"/>
</dbReference>
<dbReference type="PANTHER" id="PTHR42693:SF53">
    <property type="entry name" value="ENDO-4-O-SULFATASE"/>
    <property type="match status" value="1"/>
</dbReference>
<dbReference type="InterPro" id="IPR050738">
    <property type="entry name" value="Sulfatase"/>
</dbReference>
<dbReference type="InterPro" id="IPR017850">
    <property type="entry name" value="Alkaline_phosphatase_core_sf"/>
</dbReference>
<gene>
    <name evidence="7" type="ORF">RBSH_05451</name>
</gene>
<evidence type="ECO:0000256" key="4">
    <source>
        <dbReference type="ARBA" id="ARBA00022837"/>
    </source>
</evidence>
<feature type="domain" description="Sulfatase N-terminal" evidence="6">
    <location>
        <begin position="571"/>
        <end position="903"/>
    </location>
</feature>
<comment type="similarity">
    <text evidence="1">Belongs to the sulfatase family.</text>
</comment>
<evidence type="ECO:0000313" key="8">
    <source>
        <dbReference type="Proteomes" id="UP000007993"/>
    </source>
</evidence>
<dbReference type="EMBL" id="AMCW01000152">
    <property type="protein sequence ID" value="EKJ99275.1"/>
    <property type="molecule type" value="Genomic_DNA"/>
</dbReference>
<evidence type="ECO:0000259" key="6">
    <source>
        <dbReference type="Pfam" id="PF00884"/>
    </source>
</evidence>
<dbReference type="InterPro" id="IPR000917">
    <property type="entry name" value="Sulfatase_N"/>
</dbReference>
<sequence length="1012" mass="111187">MTSSPSTQTPFMNSSAIKLYAVALVMLLGCGTSVAAERPPNVVLIFVDDLGYGDLSCYGATKLSTPNIDRLAAKGRRFTDAHSASAVCTPSRYGLLTGQYPVRAMGGQGIWGPLPTTSGLIIDTNTQTIGKVFKNKGYATACLGKWHLGFKEEPCDWQVPLRPGPQDVGFDHYFGVPLVNSGSPYVYVNDDSIFGYDPNDPLVYGGKPVSPTPMFPEEASVKSPNRFSGALKAHEIYDDEKTGTLLTERAVKWITEKKDEPFFLYFATPNIHHPFTPAPRFKGTSQCGLYGDFVHELDWMVGEIVQSLEDNGLTDNTLVLFTSDNGAMLNRAGRDAIKAGHQPNGELLGFKFGVWEGGHRVPLIAKWPGKIKAGTQSDQLISQVDLFATFSALTEQEMPSSEQKDSINMLPALLDDPNEPLRTELVLAPRQPRNLAIRKGKWLYIGARGSGGFNGSKPQHHAWGGPAAVQFSGHKNSDIVNGRIKKNAPPAQLYDLENDRSQTTNVYREHPEVVEEMKALLESYRPKQGSQGQPPKKPSPKKKPRAANQPSFPTASVSPADREKTAGTTKPNFIVILTDDQGYGDLSCFGAKHVDTPRIDQMAAEGSRLTSFYVAAPVCTPSRAGLMTGCYPKRIDMAMGSNFGVLLAGDPKGLHPDEITIAEVLKTAGYRTGMFGKWHLGDQPEFLPTKQGFDEFFGIPYSHDIHPFHPRQNHYHFPPLPLLQNDTVIEMDPDADFLTKRLTEQAVSFIERNKDQPFFLYLPHPIPHAPLHASPPFMEGVADDVIAAIEKEDGNIDYATRANLFRQAIAEIDWSVGQILDALRSNGLDEKTMVLFTSDNGPPKNTLYASPGELRGHKGTTFEGGMREPTVVRWPGQIPAEHQNDELMTAMDLLPTFAKLAGAATPTDRVIDGKDIWPTLKGETQTPHDAFFYHRGNQLAAVRSGKWKLHVNNGVAKQLYDLENDLGEKVNVIETNPEVVKKLQHQLKEFAADIASNSRPAAFIANPKPLSN</sequence>
<dbReference type="SUPFAM" id="SSF53649">
    <property type="entry name" value="Alkaline phosphatase-like"/>
    <property type="match status" value="2"/>
</dbReference>
<dbReference type="AlphaFoldDB" id="K5E0M8"/>
<keyword evidence="2" id="KW-0479">Metal-binding</keyword>
<dbReference type="CDD" id="cd16026">
    <property type="entry name" value="GALNS_like"/>
    <property type="match status" value="1"/>
</dbReference>
<dbReference type="PANTHER" id="PTHR42693">
    <property type="entry name" value="ARYLSULFATASE FAMILY MEMBER"/>
    <property type="match status" value="1"/>
</dbReference>
<dbReference type="FunFam" id="3.40.720.10:FF:000128">
    <property type="entry name" value="Iduronate-sulfatase or arylsulfatase A"/>
    <property type="match status" value="1"/>
</dbReference>
<dbReference type="InterPro" id="IPR024607">
    <property type="entry name" value="Sulfatase_CS"/>
</dbReference>
<feature type="region of interest" description="Disordered" evidence="5">
    <location>
        <begin position="524"/>
        <end position="566"/>
    </location>
</feature>
<dbReference type="GO" id="GO:0046872">
    <property type="term" value="F:metal ion binding"/>
    <property type="evidence" value="ECO:0007669"/>
    <property type="project" value="UniProtKB-KW"/>
</dbReference>
<name>K5E0M8_RHOBT</name>
<organism evidence="7 8">
    <name type="scientific">Rhodopirellula baltica SH28</name>
    <dbReference type="NCBI Taxonomy" id="993517"/>
    <lineage>
        <taxon>Bacteria</taxon>
        <taxon>Pseudomonadati</taxon>
        <taxon>Planctomycetota</taxon>
        <taxon>Planctomycetia</taxon>
        <taxon>Pirellulales</taxon>
        <taxon>Pirellulaceae</taxon>
        <taxon>Rhodopirellula</taxon>
    </lineage>
</organism>
<dbReference type="GO" id="GO:0004065">
    <property type="term" value="F:arylsulfatase activity"/>
    <property type="evidence" value="ECO:0007669"/>
    <property type="project" value="TreeGrafter"/>
</dbReference>
<keyword evidence="3" id="KW-0378">Hydrolase</keyword>
<dbReference type="Gene3D" id="3.30.1120.10">
    <property type="match status" value="2"/>
</dbReference>
<dbReference type="PATRIC" id="fig|993517.3.peg.5905"/>
<evidence type="ECO:0000256" key="3">
    <source>
        <dbReference type="ARBA" id="ARBA00022801"/>
    </source>
</evidence>
<comment type="caution">
    <text evidence="7">The sequence shown here is derived from an EMBL/GenBank/DDBJ whole genome shotgun (WGS) entry which is preliminary data.</text>
</comment>
<reference evidence="7 8" key="1">
    <citation type="journal article" date="2013" name="Mar. Genomics">
        <title>Expression of sulfatases in Rhodopirellula baltica and the diversity of sulfatases in the genus Rhodopirellula.</title>
        <authorList>
            <person name="Wegner C.E."/>
            <person name="Richter-Heitmann T."/>
            <person name="Klindworth A."/>
            <person name="Klockow C."/>
            <person name="Richter M."/>
            <person name="Achstetter T."/>
            <person name="Glockner F.O."/>
            <person name="Harder J."/>
        </authorList>
    </citation>
    <scope>NUCLEOTIDE SEQUENCE [LARGE SCALE GENOMIC DNA]</scope>
    <source>
        <strain evidence="7 8">SH28</strain>
    </source>
</reference>
<proteinExistence type="inferred from homology"/>
<dbReference type="Pfam" id="PF00884">
    <property type="entry name" value="Sulfatase"/>
    <property type="match status" value="2"/>
</dbReference>
<feature type="domain" description="Sulfatase N-terminal" evidence="6">
    <location>
        <begin position="40"/>
        <end position="394"/>
    </location>
</feature>
<evidence type="ECO:0000256" key="1">
    <source>
        <dbReference type="ARBA" id="ARBA00008779"/>
    </source>
</evidence>
<evidence type="ECO:0000256" key="2">
    <source>
        <dbReference type="ARBA" id="ARBA00022723"/>
    </source>
</evidence>
<evidence type="ECO:0000313" key="7">
    <source>
        <dbReference type="EMBL" id="EKJ99275.1"/>
    </source>
</evidence>
<accession>K5E0M8</accession>
<dbReference type="CDD" id="cd16143">
    <property type="entry name" value="ARS_like"/>
    <property type="match status" value="1"/>
</dbReference>
<feature type="compositionally biased region" description="Polar residues" evidence="5">
    <location>
        <begin position="548"/>
        <end position="557"/>
    </location>
</feature>
<dbReference type="Proteomes" id="UP000007993">
    <property type="component" value="Unassembled WGS sequence"/>
</dbReference>
<evidence type="ECO:0000256" key="5">
    <source>
        <dbReference type="SAM" id="MobiDB-lite"/>
    </source>
</evidence>
<protein>
    <submittedName>
        <fullName evidence="7">Arylsulfatase A</fullName>
    </submittedName>
</protein>